<dbReference type="GO" id="GO:0045039">
    <property type="term" value="P:protein insertion into mitochondrial inner membrane"/>
    <property type="evidence" value="ECO:0007669"/>
    <property type="project" value="TreeGrafter"/>
</dbReference>
<accession>A0A2V0NU31</accession>
<evidence type="ECO:0000256" key="5">
    <source>
        <dbReference type="ARBA" id="ARBA00022927"/>
    </source>
</evidence>
<evidence type="ECO:0000256" key="7">
    <source>
        <dbReference type="ARBA" id="ARBA00023128"/>
    </source>
</evidence>
<evidence type="ECO:0000313" key="11">
    <source>
        <dbReference type="EMBL" id="GBF91144.1"/>
    </source>
</evidence>
<gene>
    <name evidence="11" type="ORF">Rsub_04813</name>
</gene>
<keyword evidence="6 9" id="KW-0811">Translocation</keyword>
<dbReference type="GO" id="GO:0005743">
    <property type="term" value="C:mitochondrial inner membrane"/>
    <property type="evidence" value="ECO:0007669"/>
    <property type="project" value="UniProtKB-SubCell"/>
</dbReference>
<evidence type="ECO:0000259" key="10">
    <source>
        <dbReference type="Pfam" id="PF02953"/>
    </source>
</evidence>
<proteinExistence type="inferred from homology"/>
<dbReference type="PANTHER" id="PTHR11038:SF16">
    <property type="entry name" value="MITOCHONDRIAL IMPORT INNER MEMBRANE TRANSLOCASE SUBUNIT TIM10"/>
    <property type="match status" value="1"/>
</dbReference>
<dbReference type="Gene3D" id="1.10.287.810">
    <property type="entry name" value="Mitochondrial import inner membrane translocase subunit tim13 like domains"/>
    <property type="match status" value="1"/>
</dbReference>
<dbReference type="InterPro" id="IPR004217">
    <property type="entry name" value="Tim10-like"/>
</dbReference>
<evidence type="ECO:0000256" key="9">
    <source>
        <dbReference type="RuleBase" id="RU367043"/>
    </source>
</evidence>
<evidence type="ECO:0000256" key="2">
    <source>
        <dbReference type="ARBA" id="ARBA00022448"/>
    </source>
</evidence>
<dbReference type="InParanoid" id="A0A2V0NU31"/>
<sequence length="81" mass="8577">MPSQADAEAAMMMTMAAAELEHRVELLNKMVESCHKSCAAKPYKEGSLSVGESSCVDRCAAKYWQVVAIVGQLIGSGGGQK</sequence>
<keyword evidence="12" id="KW-1185">Reference proteome</keyword>
<evidence type="ECO:0000313" key="12">
    <source>
        <dbReference type="Proteomes" id="UP000247498"/>
    </source>
</evidence>
<feature type="domain" description="Tim10-like" evidence="10">
    <location>
        <begin position="13"/>
        <end position="72"/>
    </location>
</feature>
<dbReference type="SUPFAM" id="SSF144122">
    <property type="entry name" value="Tim10-like"/>
    <property type="match status" value="1"/>
</dbReference>
<keyword evidence="9" id="KW-0999">Mitochondrion inner membrane</keyword>
<dbReference type="GO" id="GO:0015031">
    <property type="term" value="P:protein transport"/>
    <property type="evidence" value="ECO:0007669"/>
    <property type="project" value="UniProtKB-KW"/>
</dbReference>
<keyword evidence="2 9" id="KW-0813">Transport</keyword>
<comment type="similarity">
    <text evidence="1 9">Belongs to the small Tim family.</text>
</comment>
<dbReference type="Proteomes" id="UP000247498">
    <property type="component" value="Unassembled WGS sequence"/>
</dbReference>
<organism evidence="11 12">
    <name type="scientific">Raphidocelis subcapitata</name>
    <dbReference type="NCBI Taxonomy" id="307507"/>
    <lineage>
        <taxon>Eukaryota</taxon>
        <taxon>Viridiplantae</taxon>
        <taxon>Chlorophyta</taxon>
        <taxon>core chlorophytes</taxon>
        <taxon>Chlorophyceae</taxon>
        <taxon>CS clade</taxon>
        <taxon>Sphaeropleales</taxon>
        <taxon>Selenastraceae</taxon>
        <taxon>Raphidocelis</taxon>
    </lineage>
</organism>
<comment type="caution">
    <text evidence="11">The sequence shown here is derived from an EMBL/GenBank/DDBJ whole genome shotgun (WGS) entry which is preliminary data.</text>
</comment>
<keyword evidence="3" id="KW-0479">Metal-binding</keyword>
<dbReference type="EMBL" id="BDRX01000022">
    <property type="protein sequence ID" value="GBF91144.1"/>
    <property type="molecule type" value="Genomic_DNA"/>
</dbReference>
<dbReference type="InterPro" id="IPR035427">
    <property type="entry name" value="Tim10-like_dom_sf"/>
</dbReference>
<dbReference type="GO" id="GO:0046872">
    <property type="term" value="F:metal ion binding"/>
    <property type="evidence" value="ECO:0007669"/>
    <property type="project" value="UniProtKB-KW"/>
</dbReference>
<protein>
    <recommendedName>
        <fullName evidence="9">Mitochondrial import inner membrane translocase subunit</fullName>
    </recommendedName>
</protein>
<dbReference type="AlphaFoldDB" id="A0A2V0NU31"/>
<evidence type="ECO:0000256" key="3">
    <source>
        <dbReference type="ARBA" id="ARBA00022723"/>
    </source>
</evidence>
<dbReference type="OrthoDB" id="274922at2759"/>
<keyword evidence="8 9" id="KW-1015">Disulfide bond</keyword>
<evidence type="ECO:0000256" key="8">
    <source>
        <dbReference type="ARBA" id="ARBA00023157"/>
    </source>
</evidence>
<dbReference type="PANTHER" id="PTHR11038">
    <property type="entry name" value="MITOCHONDRIAL IMPORT INNER MEMBRANE TRANSLOCASE SUBUNIT TIM10"/>
    <property type="match status" value="1"/>
</dbReference>
<evidence type="ECO:0000256" key="1">
    <source>
        <dbReference type="ARBA" id="ARBA00006720"/>
    </source>
</evidence>
<evidence type="ECO:0000256" key="4">
    <source>
        <dbReference type="ARBA" id="ARBA00022833"/>
    </source>
</evidence>
<comment type="domain">
    <text evidence="9">The twin CX3C motif contains 4 conserved Cys residues that form 2 disulfide bonds in the mitochondrial intermembrane space.</text>
</comment>
<keyword evidence="7 9" id="KW-0496">Mitochondrion</keyword>
<reference evidence="11 12" key="1">
    <citation type="journal article" date="2018" name="Sci. Rep.">
        <title>Raphidocelis subcapitata (=Pseudokirchneriella subcapitata) provides an insight into genome evolution and environmental adaptations in the Sphaeropleales.</title>
        <authorList>
            <person name="Suzuki S."/>
            <person name="Yamaguchi H."/>
            <person name="Nakajima N."/>
            <person name="Kawachi M."/>
        </authorList>
    </citation>
    <scope>NUCLEOTIDE SEQUENCE [LARGE SCALE GENOMIC DNA]</scope>
    <source>
        <strain evidence="11 12">NIES-35</strain>
    </source>
</reference>
<keyword evidence="9" id="KW-0143">Chaperone</keyword>
<name>A0A2V0NU31_9CHLO</name>
<comment type="subcellular location">
    <subcellularLocation>
        <location evidence="9">Mitochondrion inner membrane</location>
        <topology evidence="9">Peripheral membrane protein</topology>
        <orientation evidence="9">Intermembrane side</orientation>
    </subcellularLocation>
</comment>
<dbReference type="STRING" id="307507.A0A2V0NU31"/>
<evidence type="ECO:0000256" key="6">
    <source>
        <dbReference type="ARBA" id="ARBA00023010"/>
    </source>
</evidence>
<keyword evidence="9" id="KW-0472">Membrane</keyword>
<dbReference type="Pfam" id="PF02953">
    <property type="entry name" value="zf-Tim10_DDP"/>
    <property type="match status" value="1"/>
</dbReference>
<comment type="subunit">
    <text evidence="9">Heterohexamer.</text>
</comment>
<keyword evidence="4" id="KW-0862">Zinc</keyword>
<comment type="function">
    <text evidence="9">Mitochondrial intermembrane chaperone that participates in the import and insertion of some multi-pass transmembrane proteins into the mitochondrial inner membrane. Also required for the transfer of beta-barrel precursors from the TOM complex to the sorting and assembly machinery (SAM complex) of the outer membrane. Acts as a chaperone-like protein that protects the hydrophobic precursors from aggregation and guide them through the mitochondrial intermembrane space.</text>
</comment>
<keyword evidence="5 9" id="KW-0653">Protein transport</keyword>
<dbReference type="FunCoup" id="A0A2V0NU31">
    <property type="interactions" value="1553"/>
</dbReference>